<dbReference type="PANTHER" id="PTHR32153">
    <property type="entry name" value="OJ000223_09.16 PROTEIN"/>
    <property type="match status" value="1"/>
</dbReference>
<dbReference type="AlphaFoldDB" id="A0ABC9GVG0"/>
<dbReference type="InterPro" id="IPR044997">
    <property type="entry name" value="F-box_plant"/>
</dbReference>
<reference evidence="2 3" key="1">
    <citation type="submission" date="2024-10" db="EMBL/GenBank/DDBJ databases">
        <authorList>
            <person name="Ryan C."/>
        </authorList>
    </citation>
    <scope>NUCLEOTIDE SEQUENCE [LARGE SCALE GENOMIC DNA]</scope>
</reference>
<keyword evidence="3" id="KW-1185">Reference proteome</keyword>
<feature type="domain" description="At1g61320/AtMIF1 LRR" evidence="1">
    <location>
        <begin position="181"/>
        <end position="479"/>
    </location>
</feature>
<evidence type="ECO:0000313" key="3">
    <source>
        <dbReference type="Proteomes" id="UP001497457"/>
    </source>
</evidence>
<organism evidence="2 3">
    <name type="scientific">Urochloa decumbens</name>
    <dbReference type="NCBI Taxonomy" id="240449"/>
    <lineage>
        <taxon>Eukaryota</taxon>
        <taxon>Viridiplantae</taxon>
        <taxon>Streptophyta</taxon>
        <taxon>Embryophyta</taxon>
        <taxon>Tracheophyta</taxon>
        <taxon>Spermatophyta</taxon>
        <taxon>Magnoliopsida</taxon>
        <taxon>Liliopsida</taxon>
        <taxon>Poales</taxon>
        <taxon>Poaceae</taxon>
        <taxon>PACMAD clade</taxon>
        <taxon>Panicoideae</taxon>
        <taxon>Panicodae</taxon>
        <taxon>Paniceae</taxon>
        <taxon>Melinidinae</taxon>
        <taxon>Urochloa</taxon>
    </lineage>
</organism>
<dbReference type="Pfam" id="PF23622">
    <property type="entry name" value="LRR_At1g61320_AtMIF1"/>
    <property type="match status" value="1"/>
</dbReference>
<dbReference type="InterPro" id="IPR032675">
    <property type="entry name" value="LRR_dom_sf"/>
</dbReference>
<gene>
    <name evidence="2" type="ORF">URODEC1_LOCUS119992</name>
</gene>
<dbReference type="InterPro" id="IPR036047">
    <property type="entry name" value="F-box-like_dom_sf"/>
</dbReference>
<accession>A0ABC9GVG0</accession>
<proteinExistence type="predicted"/>
<evidence type="ECO:0000313" key="2">
    <source>
        <dbReference type="EMBL" id="CAM0146414.1"/>
    </source>
</evidence>
<dbReference type="Proteomes" id="UP001497457">
    <property type="component" value="Unassembled WGS sequence"/>
</dbReference>
<sequence>MESSHAHVPASGADEEADKLSALPDDILVGIAERLGLRAAIRLAAASRHWRRVQRLLPFLKIDVYDLMVARGMDASIRDLDTTLAVHAATARWLLAPTTRPPALRRLYLGFYLKDPYLRSIGRAIEDAVAGNNGDIEHLEFTIWTTTDEVVSNTGDDEEQAGAAVLGELFMSFFDACPIAFNCLSSLDLENVRFSESAVPTLMGACRNLRYLSFKYCDSGPASTLKIDAPLSKLQTLKLESCGYRTVELVNVPKLEELHFYTWCGDNLPTSFGRVPCLRLISFSSPCLDWQEPFALGQWLANSTNISNLSLDFCDEKIWVKPESPRQLSHAFSNLRIVSLYNISHDCNLNWTIFVLEAAPSLTKFLVKVSWHTCGRNKCEDSAEKAIVSWEPSKFKHNNLSLLQVEGFAVEKKVMRYIRLVIKCAVSLKRIRLLKPDPREMCDSRYCRHQSSMTHRFPVQEKEKNTIRKRLKDGLSTSVEINI</sequence>
<dbReference type="SUPFAM" id="SSF81383">
    <property type="entry name" value="F-box domain"/>
    <property type="match status" value="1"/>
</dbReference>
<comment type="caution">
    <text evidence="2">The sequence shown here is derived from an EMBL/GenBank/DDBJ whole genome shotgun (WGS) entry which is preliminary data.</text>
</comment>
<protein>
    <recommendedName>
        <fullName evidence="1">At1g61320/AtMIF1 LRR domain-containing protein</fullName>
    </recommendedName>
</protein>
<dbReference type="InterPro" id="IPR055357">
    <property type="entry name" value="LRR_At1g61320_AtMIF1"/>
</dbReference>
<evidence type="ECO:0000259" key="1">
    <source>
        <dbReference type="Pfam" id="PF23622"/>
    </source>
</evidence>
<dbReference type="SUPFAM" id="SSF52047">
    <property type="entry name" value="RNI-like"/>
    <property type="match status" value="1"/>
</dbReference>
<name>A0ABC9GVG0_9POAL</name>
<dbReference type="Gene3D" id="3.80.10.10">
    <property type="entry name" value="Ribonuclease Inhibitor"/>
    <property type="match status" value="1"/>
</dbReference>
<dbReference type="EMBL" id="CAXIPR030000568">
    <property type="protein sequence ID" value="CAM0146414.1"/>
    <property type="molecule type" value="Genomic_DNA"/>
</dbReference>